<dbReference type="EMBL" id="JARGDH010000003">
    <property type="protein sequence ID" value="KAL0273365.1"/>
    <property type="molecule type" value="Genomic_DNA"/>
</dbReference>
<dbReference type="Pfam" id="PF00047">
    <property type="entry name" value="ig"/>
    <property type="match status" value="1"/>
</dbReference>
<feature type="binding site" evidence="21">
    <location>
        <position position="1022"/>
    </location>
    <ligand>
        <name>Mg(2+)</name>
        <dbReference type="ChEBI" id="CHEBI:18420"/>
    </ligand>
</feature>
<dbReference type="SMART" id="SM00408">
    <property type="entry name" value="IGc2"/>
    <property type="match status" value="6"/>
</dbReference>
<dbReference type="EC" id="2.7.10.1" evidence="2"/>
<keyword evidence="6" id="KW-0808">Transferase</keyword>
<proteinExistence type="predicted"/>
<keyword evidence="5" id="KW-0597">Phosphoprotein</keyword>
<evidence type="ECO:0000256" key="12">
    <source>
        <dbReference type="ARBA" id="ARBA00023136"/>
    </source>
</evidence>
<evidence type="ECO:0000256" key="16">
    <source>
        <dbReference type="ARBA" id="ARBA00023180"/>
    </source>
</evidence>
<evidence type="ECO:0000256" key="19">
    <source>
        <dbReference type="PIRSR" id="PIRSR000615-1"/>
    </source>
</evidence>
<keyword evidence="15" id="KW-0675">Receptor</keyword>
<dbReference type="FunFam" id="3.30.200.20:FF:000384">
    <property type="entry name" value="Receptor protein-tyrosine kinase"/>
    <property type="match status" value="1"/>
</dbReference>
<dbReference type="InterPro" id="IPR013151">
    <property type="entry name" value="Immunoglobulin_dom"/>
</dbReference>
<evidence type="ECO:0000256" key="9">
    <source>
        <dbReference type="ARBA" id="ARBA00022777"/>
    </source>
</evidence>
<keyword evidence="7 24" id="KW-0812">Transmembrane</keyword>
<feature type="domain" description="Ig-like" evidence="27">
    <location>
        <begin position="620"/>
        <end position="706"/>
    </location>
</feature>
<feature type="domain" description="Protein kinase" evidence="26">
    <location>
        <begin position="797"/>
        <end position="1153"/>
    </location>
</feature>
<dbReference type="SMART" id="SM00409">
    <property type="entry name" value="IG"/>
    <property type="match status" value="6"/>
</dbReference>
<feature type="chain" id="PRO_5043542460" description="receptor protein-tyrosine kinase" evidence="25">
    <location>
        <begin position="19"/>
        <end position="1291"/>
    </location>
</feature>
<dbReference type="InterPro" id="IPR017441">
    <property type="entry name" value="Protein_kinase_ATP_BS"/>
</dbReference>
<dbReference type="InterPro" id="IPR001245">
    <property type="entry name" value="Ser-Thr/Tyr_kinase_cat_dom"/>
</dbReference>
<dbReference type="PROSITE" id="PS50835">
    <property type="entry name" value="IG_LIKE"/>
    <property type="match status" value="3"/>
</dbReference>
<evidence type="ECO:0000256" key="25">
    <source>
        <dbReference type="SAM" id="SignalP"/>
    </source>
</evidence>
<evidence type="ECO:0000256" key="15">
    <source>
        <dbReference type="ARBA" id="ARBA00023170"/>
    </source>
</evidence>
<evidence type="ECO:0000256" key="2">
    <source>
        <dbReference type="ARBA" id="ARBA00011902"/>
    </source>
</evidence>
<dbReference type="SUPFAM" id="SSF48726">
    <property type="entry name" value="Immunoglobulin"/>
    <property type="match status" value="6"/>
</dbReference>
<comment type="catalytic activity">
    <reaction evidence="18">
        <text>L-tyrosyl-[protein] + ATP = O-phospho-L-tyrosyl-[protein] + ADP + H(+)</text>
        <dbReference type="Rhea" id="RHEA:10596"/>
        <dbReference type="Rhea" id="RHEA-COMP:10136"/>
        <dbReference type="Rhea" id="RHEA-COMP:20101"/>
        <dbReference type="ChEBI" id="CHEBI:15378"/>
        <dbReference type="ChEBI" id="CHEBI:30616"/>
        <dbReference type="ChEBI" id="CHEBI:46858"/>
        <dbReference type="ChEBI" id="CHEBI:61978"/>
        <dbReference type="ChEBI" id="CHEBI:456216"/>
        <dbReference type="EC" id="2.7.10.1"/>
    </reaction>
</comment>
<evidence type="ECO:0000256" key="20">
    <source>
        <dbReference type="PIRSR" id="PIRSR000615-2"/>
    </source>
</evidence>
<feature type="transmembrane region" description="Helical" evidence="24">
    <location>
        <begin position="723"/>
        <end position="746"/>
    </location>
</feature>
<dbReference type="GO" id="GO:0005886">
    <property type="term" value="C:plasma membrane"/>
    <property type="evidence" value="ECO:0007669"/>
    <property type="project" value="UniProtKB-SubCell"/>
</dbReference>
<dbReference type="InterPro" id="IPR000719">
    <property type="entry name" value="Prot_kinase_dom"/>
</dbReference>
<keyword evidence="3" id="KW-0217">Developmental protein</keyword>
<evidence type="ECO:0000256" key="8">
    <source>
        <dbReference type="ARBA" id="ARBA00022741"/>
    </source>
</evidence>
<evidence type="ECO:0000256" key="3">
    <source>
        <dbReference type="ARBA" id="ARBA00022473"/>
    </source>
</evidence>
<evidence type="ECO:0000256" key="5">
    <source>
        <dbReference type="ARBA" id="ARBA00022553"/>
    </source>
</evidence>
<dbReference type="Pfam" id="PF07679">
    <property type="entry name" value="I-set"/>
    <property type="match status" value="2"/>
</dbReference>
<dbReference type="InterPro" id="IPR001824">
    <property type="entry name" value="Tyr_kinase_rcpt_3_CS"/>
</dbReference>
<dbReference type="PROSITE" id="PS50011">
    <property type="entry name" value="PROTEIN_KINASE_DOM"/>
    <property type="match status" value="1"/>
</dbReference>
<keyword evidence="13" id="KW-0829">Tyrosine-protein kinase</keyword>
<dbReference type="Pfam" id="PF07714">
    <property type="entry name" value="PK_Tyr_Ser-Thr"/>
    <property type="match status" value="1"/>
</dbReference>
<feature type="binding site" evidence="20">
    <location>
        <begin position="804"/>
        <end position="811"/>
    </location>
    <ligand>
        <name>ATP</name>
        <dbReference type="ChEBI" id="CHEBI:30616"/>
    </ligand>
</feature>
<keyword evidence="21" id="KW-0479">Metal-binding</keyword>
<feature type="binding site" evidence="21">
    <location>
        <position position="1035"/>
    </location>
    <ligand>
        <name>Mg(2+)</name>
        <dbReference type="ChEBI" id="CHEBI:18420"/>
    </ligand>
</feature>
<keyword evidence="9" id="KW-0418">Kinase</keyword>
<evidence type="ECO:0000256" key="24">
    <source>
        <dbReference type="SAM" id="Phobius"/>
    </source>
</evidence>
<evidence type="ECO:0000259" key="27">
    <source>
        <dbReference type="PROSITE" id="PS50835"/>
    </source>
</evidence>
<evidence type="ECO:0000256" key="21">
    <source>
        <dbReference type="PIRSR" id="PIRSR000615-3"/>
    </source>
</evidence>
<name>A0AAW2HTL6_9NEOP</name>
<dbReference type="Pfam" id="PF21339">
    <property type="entry name" value="VEGFR-1-like_Ig-like"/>
    <property type="match status" value="1"/>
</dbReference>
<evidence type="ECO:0000256" key="13">
    <source>
        <dbReference type="ARBA" id="ARBA00023137"/>
    </source>
</evidence>
<evidence type="ECO:0000256" key="18">
    <source>
        <dbReference type="ARBA" id="ARBA00051243"/>
    </source>
</evidence>
<dbReference type="PANTHER" id="PTHR24416:SF600">
    <property type="entry name" value="PDGF- AND VEGF-RECEPTOR RELATED, ISOFORM J"/>
    <property type="match status" value="1"/>
</dbReference>
<feature type="binding site" evidence="20 23">
    <location>
        <position position="831"/>
    </location>
    <ligand>
        <name>ATP</name>
        <dbReference type="ChEBI" id="CHEBI:30616"/>
    </ligand>
</feature>
<evidence type="ECO:0000256" key="7">
    <source>
        <dbReference type="ARBA" id="ARBA00022692"/>
    </source>
</evidence>
<dbReference type="PROSITE" id="PS00107">
    <property type="entry name" value="PROTEIN_KINASE_ATP"/>
    <property type="match status" value="1"/>
</dbReference>
<comment type="caution">
    <text evidence="28">The sequence shown here is derived from an EMBL/GenBank/DDBJ whole genome shotgun (WGS) entry which is preliminary data.</text>
</comment>
<accession>A0AAW2HTL6</accession>
<evidence type="ECO:0000256" key="11">
    <source>
        <dbReference type="ARBA" id="ARBA00022989"/>
    </source>
</evidence>
<dbReference type="InterPro" id="IPR013783">
    <property type="entry name" value="Ig-like_fold"/>
</dbReference>
<dbReference type="Gene3D" id="3.30.200.20">
    <property type="entry name" value="Phosphorylase Kinase, domain 1"/>
    <property type="match status" value="1"/>
</dbReference>
<dbReference type="FunFam" id="2.60.40.10:FF:000032">
    <property type="entry name" value="palladin isoform X1"/>
    <property type="match status" value="1"/>
</dbReference>
<dbReference type="Gene3D" id="2.60.40.10">
    <property type="entry name" value="Immunoglobulins"/>
    <property type="match status" value="7"/>
</dbReference>
<dbReference type="FunFam" id="1.10.510.10:FF:000373">
    <property type="entry name" value="Receptor protein-tyrosine kinase"/>
    <property type="match status" value="1"/>
</dbReference>
<dbReference type="GO" id="GO:0005524">
    <property type="term" value="F:ATP binding"/>
    <property type="evidence" value="ECO:0007669"/>
    <property type="project" value="UniProtKB-UniRule"/>
</dbReference>
<organism evidence="28">
    <name type="scientific">Menopon gallinae</name>
    <name type="common">poultry shaft louse</name>
    <dbReference type="NCBI Taxonomy" id="328185"/>
    <lineage>
        <taxon>Eukaryota</taxon>
        <taxon>Metazoa</taxon>
        <taxon>Ecdysozoa</taxon>
        <taxon>Arthropoda</taxon>
        <taxon>Hexapoda</taxon>
        <taxon>Insecta</taxon>
        <taxon>Pterygota</taxon>
        <taxon>Neoptera</taxon>
        <taxon>Paraneoptera</taxon>
        <taxon>Psocodea</taxon>
        <taxon>Troctomorpha</taxon>
        <taxon>Phthiraptera</taxon>
        <taxon>Amblycera</taxon>
        <taxon>Menoponidae</taxon>
        <taxon>Menopon</taxon>
    </lineage>
</organism>
<keyword evidence="25" id="KW-0732">Signal</keyword>
<comment type="subcellular location">
    <subcellularLocation>
        <location evidence="1">Cell membrane</location>
        <topology evidence="1">Single-pass type I membrane protein</topology>
    </subcellularLocation>
</comment>
<evidence type="ECO:0000256" key="4">
    <source>
        <dbReference type="ARBA" id="ARBA00022475"/>
    </source>
</evidence>
<dbReference type="PROSITE" id="PS00240">
    <property type="entry name" value="RECEPTOR_TYR_KIN_III"/>
    <property type="match status" value="1"/>
</dbReference>
<keyword evidence="10 20" id="KW-0067">ATP-binding</keyword>
<dbReference type="SUPFAM" id="SSF56112">
    <property type="entry name" value="Protein kinase-like (PK-like)"/>
    <property type="match status" value="1"/>
</dbReference>
<evidence type="ECO:0000313" key="28">
    <source>
        <dbReference type="EMBL" id="KAL0273365.1"/>
    </source>
</evidence>
<evidence type="ECO:0000256" key="14">
    <source>
        <dbReference type="ARBA" id="ARBA00023157"/>
    </source>
</evidence>
<feature type="domain" description="Ig-like" evidence="27">
    <location>
        <begin position="516"/>
        <end position="613"/>
    </location>
</feature>
<dbReference type="GO" id="GO:0043235">
    <property type="term" value="C:receptor complex"/>
    <property type="evidence" value="ECO:0007669"/>
    <property type="project" value="TreeGrafter"/>
</dbReference>
<feature type="binding site" evidence="20">
    <location>
        <position position="1021"/>
    </location>
    <ligand>
        <name>ATP</name>
        <dbReference type="ChEBI" id="CHEBI:30616"/>
    </ligand>
</feature>
<feature type="signal peptide" evidence="25">
    <location>
        <begin position="1"/>
        <end position="18"/>
    </location>
</feature>
<feature type="domain" description="Ig-like" evidence="27">
    <location>
        <begin position="206"/>
        <end position="305"/>
    </location>
</feature>
<keyword evidence="11 24" id="KW-1133">Transmembrane helix</keyword>
<keyword evidence="12 24" id="KW-0472">Membrane</keyword>
<dbReference type="Pfam" id="PF13927">
    <property type="entry name" value="Ig_3"/>
    <property type="match status" value="1"/>
</dbReference>
<feature type="site" description="Important for interaction with phosphotyrosine-binding proteins" evidence="22">
    <location>
        <position position="1161"/>
    </location>
</feature>
<sequence>MVSYFLVCVLVIEMVCSGVNVWTSALHIDGEAERIVEAGSTFLLSCWANESVSWTYPESESAQFSDISNTTPTGYRSILTVESSDYLATGFYTCLGESEEASVYVYVSDDENLLAVNSNDVMLLGHQYQDIVIPCKPTSPDVNVTLMYHDRPVKYSKYDPKIGFTIPNITLLDSGFVSCTASKDGKETDRDFILSVSPHSESAPQPEIHEAALHRVVVGQELTMHCLVRPEVDISFTMDWILPESANLAGRYYVSKIMKHEDPSGVNEWVKSLTISPVYKSDEGNYTCKVWDQNNRTNTDTKYLKIYSHEDSFINITVQAPTIEVDVTIERDARWVVDVNAHPNVELTWYDPLANEIPRTMSMSDKFQIRQRSQTVLEIRNVELQDSGNYTLVASNSGGKKVVTLELIVLDRPTVSFNSTNYFSINVPTPVSCFVDGYPVPVVSWKFRRCTNASECGQFQRISAASYNITKEQVSEYQLESIIVWDMREPGELSCAAENEKGRDERVLPVYVTDVPEGFFMEKTTGSVVEGDNLTLSCAVTSYKYWGNRWWFFASEGSNPLMLNESGSEPSKNYSYWSRIEINNITVAQSGNYSCTATERHSPTVMEDKIAITVLRAEAPQIQQTNLPNDEMEISSWQPITWKCIVTGVPQPSILWYKDNEVLNTDDEFSSYELLDGNQTLSMKSLTVEEEGNYTCRARNRKGELEAFVYLKLKENHKTNTTLIISIVVVAFLLFVVLVSFFCALWKMAKEKKELRLAGLHNFEKGMTEAINPDLTLDQQTDSLPYDQKWEFPSSKLKLGKQLGAGAFGVVLKAEAYGIVEEDVWTTVAVKMVKRHADPAYIRALVSELKILAHLGKHLNVVNLLGACTKNYTKRELLVIVEFCKYGNAHNYLLSHRHKFIDQLDPVTGEIDVTKTSAIENYNRIRINYATLTFPRSVDSDPNSALVSYNTEMTCLSSERSAGEENSMNKPQWCANLQGDYKRYDLEELSTSTLICWSFQVARGMEYLASRRVLHGDLAARNVLIAENNIVKICDFGFAKNIYSHPEYQKTGDGPVPVKWMAIESITRRIFSTQSDVWSFGIVLWEFFSLAKTPYPGFENYESILTKLESGYRMEKPTYANQILYDIMLECWDEQPCRRPSFSELVMKLGKLLESNVRKHYIDLNEPFQGTIPEGEDYLSMMSPPDYDPPTSHYVNEPVGKHGGQAPNADGYLCMRSSWNPVTPKGGNPEDSIEMRPMLPQTEKGQDENDDYLVPRKAPANADCAFNPSYIMSSNVSGKKQTNNYGRINKV</sequence>
<dbReference type="PIRSF" id="PIRSF000615">
    <property type="entry name" value="TyrPK_CSF1-R"/>
    <property type="match status" value="1"/>
</dbReference>
<evidence type="ECO:0000259" key="26">
    <source>
        <dbReference type="PROSITE" id="PS50011"/>
    </source>
</evidence>
<keyword evidence="16" id="KW-0325">Glycoprotein</keyword>
<keyword evidence="14" id="KW-1015">Disulfide bond</keyword>
<dbReference type="InterPro" id="IPR007110">
    <property type="entry name" value="Ig-like_dom"/>
</dbReference>
<reference evidence="28" key="1">
    <citation type="journal article" date="2024" name="Gigascience">
        <title>Chromosome-level genome of the poultry shaft louse Menopon gallinae provides insight into the host-switching and adaptive evolution of parasitic lice.</title>
        <authorList>
            <person name="Xu Y."/>
            <person name="Ma L."/>
            <person name="Liu S."/>
            <person name="Liang Y."/>
            <person name="Liu Q."/>
            <person name="He Z."/>
            <person name="Tian L."/>
            <person name="Duan Y."/>
            <person name="Cai W."/>
            <person name="Li H."/>
            <person name="Song F."/>
        </authorList>
    </citation>
    <scope>NUCLEOTIDE SEQUENCE</scope>
    <source>
        <strain evidence="28">Cailab_2023a</strain>
    </source>
</reference>
<dbReference type="InterPro" id="IPR003599">
    <property type="entry name" value="Ig_sub"/>
</dbReference>
<evidence type="ECO:0000256" key="23">
    <source>
        <dbReference type="PROSITE-ProRule" id="PRU10141"/>
    </source>
</evidence>
<gene>
    <name evidence="28" type="ORF">PYX00_006049</name>
</gene>
<dbReference type="InterPro" id="IPR011009">
    <property type="entry name" value="Kinase-like_dom_sf"/>
</dbReference>
<dbReference type="GO" id="GO:0004714">
    <property type="term" value="F:transmembrane receptor protein tyrosine kinase activity"/>
    <property type="evidence" value="ECO:0007669"/>
    <property type="project" value="UniProtKB-EC"/>
</dbReference>
<evidence type="ECO:0000256" key="17">
    <source>
        <dbReference type="ARBA" id="ARBA00023319"/>
    </source>
</evidence>
<keyword evidence="21" id="KW-0460">Magnesium</keyword>
<dbReference type="InterPro" id="IPR050122">
    <property type="entry name" value="RTK"/>
</dbReference>
<evidence type="ECO:0000256" key="10">
    <source>
        <dbReference type="ARBA" id="ARBA00022840"/>
    </source>
</evidence>
<dbReference type="CDD" id="cd00096">
    <property type="entry name" value="Ig"/>
    <property type="match status" value="1"/>
</dbReference>
<dbReference type="PANTHER" id="PTHR24416">
    <property type="entry name" value="TYROSINE-PROTEIN KINASE RECEPTOR"/>
    <property type="match status" value="1"/>
</dbReference>
<feature type="active site" description="Proton acceptor" evidence="19">
    <location>
        <position position="1017"/>
    </location>
</feature>
<dbReference type="InterPro" id="IPR013098">
    <property type="entry name" value="Ig_I-set"/>
</dbReference>
<dbReference type="GO" id="GO:0007169">
    <property type="term" value="P:cell surface receptor protein tyrosine kinase signaling pathway"/>
    <property type="evidence" value="ECO:0007669"/>
    <property type="project" value="InterPro"/>
</dbReference>
<dbReference type="InterPro" id="IPR003598">
    <property type="entry name" value="Ig_sub2"/>
</dbReference>
<evidence type="ECO:0000256" key="1">
    <source>
        <dbReference type="ARBA" id="ARBA00004251"/>
    </source>
</evidence>
<dbReference type="PROSITE" id="PS00109">
    <property type="entry name" value="PROTEIN_KINASE_TYR"/>
    <property type="match status" value="1"/>
</dbReference>
<keyword evidence="8 20" id="KW-0547">Nucleotide-binding</keyword>
<dbReference type="Gene3D" id="1.10.510.10">
    <property type="entry name" value="Transferase(Phosphotransferase) domain 1"/>
    <property type="match status" value="1"/>
</dbReference>
<dbReference type="InterPro" id="IPR036179">
    <property type="entry name" value="Ig-like_dom_sf"/>
</dbReference>
<dbReference type="GO" id="GO:0046872">
    <property type="term" value="F:metal ion binding"/>
    <property type="evidence" value="ECO:0007669"/>
    <property type="project" value="UniProtKB-KW"/>
</dbReference>
<evidence type="ECO:0000256" key="6">
    <source>
        <dbReference type="ARBA" id="ARBA00022679"/>
    </source>
</evidence>
<keyword evidence="4" id="KW-1003">Cell membrane</keyword>
<protein>
    <recommendedName>
        <fullName evidence="2">receptor protein-tyrosine kinase</fullName>
        <ecNumber evidence="2">2.7.10.1</ecNumber>
    </recommendedName>
</protein>
<keyword evidence="17" id="KW-0393">Immunoglobulin domain</keyword>
<dbReference type="InterPro" id="IPR008266">
    <property type="entry name" value="Tyr_kinase_AS"/>
</dbReference>
<evidence type="ECO:0000256" key="22">
    <source>
        <dbReference type="PIRSR" id="PIRSR000615-4"/>
    </source>
</evidence>